<evidence type="ECO:0000256" key="11">
    <source>
        <dbReference type="ARBA" id="ARBA00022759"/>
    </source>
</evidence>
<dbReference type="PANTHER" id="PTHR10954:SF18">
    <property type="entry name" value="RIBONUCLEASE HII"/>
    <property type="match status" value="1"/>
</dbReference>
<evidence type="ECO:0000313" key="18">
    <source>
        <dbReference type="EMBL" id="AGF48329.1"/>
    </source>
</evidence>
<evidence type="ECO:0000256" key="8">
    <source>
        <dbReference type="ARBA" id="ARBA00022490"/>
    </source>
</evidence>
<dbReference type="InterPro" id="IPR036397">
    <property type="entry name" value="RNaseH_sf"/>
</dbReference>
<dbReference type="GO" id="GO:0004523">
    <property type="term" value="F:RNA-DNA hybrid ribonuclease activity"/>
    <property type="evidence" value="ECO:0007669"/>
    <property type="project" value="UniProtKB-UniRule"/>
</dbReference>
<comment type="similarity">
    <text evidence="5 14 16">Belongs to the RNase HII family.</text>
</comment>
<dbReference type="FunFam" id="3.30.420.10:FF:000006">
    <property type="entry name" value="Ribonuclease HII"/>
    <property type="match status" value="1"/>
</dbReference>
<feature type="binding site" evidence="14 15">
    <location>
        <position position="112"/>
    </location>
    <ligand>
        <name>a divalent metal cation</name>
        <dbReference type="ChEBI" id="CHEBI:60240"/>
    </ligand>
</feature>
<feature type="domain" description="RNase H type-2" evidence="17">
    <location>
        <begin position="14"/>
        <end position="203"/>
    </location>
</feature>
<dbReference type="InterPro" id="IPR022898">
    <property type="entry name" value="RNase_HII"/>
</dbReference>
<dbReference type="CDD" id="cd07182">
    <property type="entry name" value="RNase_HII_bacteria_HII_like"/>
    <property type="match status" value="1"/>
</dbReference>
<dbReference type="PANTHER" id="PTHR10954">
    <property type="entry name" value="RIBONUCLEASE H2 SUBUNIT A"/>
    <property type="match status" value="1"/>
</dbReference>
<dbReference type="GO" id="GO:0005737">
    <property type="term" value="C:cytoplasm"/>
    <property type="evidence" value="ECO:0007669"/>
    <property type="project" value="UniProtKB-SubCell"/>
</dbReference>
<keyword evidence="9 14" id="KW-0540">Nuclease</keyword>
<dbReference type="GO" id="GO:0043137">
    <property type="term" value="P:DNA replication, removal of RNA primer"/>
    <property type="evidence" value="ECO:0007669"/>
    <property type="project" value="TreeGrafter"/>
</dbReference>
<keyword evidence="13 14" id="KW-0464">Manganese</keyword>
<dbReference type="InterPro" id="IPR001352">
    <property type="entry name" value="RNase_HII/HIII"/>
</dbReference>
<keyword evidence="12 14" id="KW-0378">Hydrolase</keyword>
<dbReference type="InterPro" id="IPR012337">
    <property type="entry name" value="RNaseH-like_sf"/>
</dbReference>
<evidence type="ECO:0000256" key="16">
    <source>
        <dbReference type="RuleBase" id="RU003515"/>
    </source>
</evidence>
<dbReference type="EMBL" id="CP003805">
    <property type="protein sequence ID" value="AGF48329.1"/>
    <property type="molecule type" value="Genomic_DNA"/>
</dbReference>
<comment type="cofactor">
    <cofactor evidence="2">
        <name>Mg(2+)</name>
        <dbReference type="ChEBI" id="CHEBI:18420"/>
    </cofactor>
</comment>
<proteinExistence type="inferred from homology"/>
<dbReference type="OrthoDB" id="9803420at2"/>
<evidence type="ECO:0000256" key="12">
    <source>
        <dbReference type="ARBA" id="ARBA00022801"/>
    </source>
</evidence>
<accession>M1LYW7</accession>
<dbReference type="AlphaFoldDB" id="M1LYW7"/>
<sequence length="203" mass="22547">MIYSQSKYINNYSDIIAGVDEAGRGALAGPVYAAAVILDKRFPIEGLNDSKKLSPKKREDLSIIIKQKSICWSVSSINVSDIDNLNILQATLLAMKNAVLKLQVLPDIVLIDGNQSPNLKYKVSTIVKGDSTIPAISAASIIAKTERDKEMLNLHYQYPCYLLNKHKGYGTKEHIILLKKYGPCKEHRKSFSPVKTFISMHLG</sequence>
<dbReference type="STRING" id="1208920.CONE_0562"/>
<comment type="subcellular location">
    <subcellularLocation>
        <location evidence="4 14">Cytoplasm</location>
    </subcellularLocation>
</comment>
<dbReference type="GO" id="GO:0003723">
    <property type="term" value="F:RNA binding"/>
    <property type="evidence" value="ECO:0007669"/>
    <property type="project" value="UniProtKB-UniRule"/>
</dbReference>
<dbReference type="GO" id="GO:0006298">
    <property type="term" value="P:mismatch repair"/>
    <property type="evidence" value="ECO:0007669"/>
    <property type="project" value="TreeGrafter"/>
</dbReference>
<dbReference type="HOGENOM" id="CLU_036532_3_2_4"/>
<keyword evidence="19" id="KW-1185">Reference proteome</keyword>
<dbReference type="eggNOG" id="COG0164">
    <property type="taxonomic scope" value="Bacteria"/>
</dbReference>
<dbReference type="PATRIC" id="fig|1208920.3.peg.317"/>
<keyword evidence="11 14" id="KW-0255">Endonuclease</keyword>
<evidence type="ECO:0000313" key="19">
    <source>
        <dbReference type="Proteomes" id="UP000011541"/>
    </source>
</evidence>
<comment type="cofactor">
    <cofactor evidence="14 15">
        <name>Mn(2+)</name>
        <dbReference type="ChEBI" id="CHEBI:29035"/>
    </cofactor>
    <cofactor evidence="14 15">
        <name>Mg(2+)</name>
        <dbReference type="ChEBI" id="CHEBI:18420"/>
    </cofactor>
    <text evidence="14 15">Manganese or magnesium. Binds 1 divalent metal ion per monomer in the absence of substrate. May bind a second metal ion after substrate binding.</text>
</comment>
<dbReference type="NCBIfam" id="NF000594">
    <property type="entry name" value="PRK00015.1-1"/>
    <property type="match status" value="1"/>
</dbReference>
<dbReference type="Gene3D" id="3.30.420.10">
    <property type="entry name" value="Ribonuclease H-like superfamily/Ribonuclease H"/>
    <property type="match status" value="1"/>
</dbReference>
<keyword evidence="10 14" id="KW-0479">Metal-binding</keyword>
<evidence type="ECO:0000256" key="2">
    <source>
        <dbReference type="ARBA" id="ARBA00001946"/>
    </source>
</evidence>
<reference evidence="18 19" key="1">
    <citation type="journal article" date="2013" name="Genome Biol. Evol.">
        <title>Genome evolution and phylogenomic analysis of candidatus kinetoplastibacterium, the betaproteobacterial endosymbionts of strigomonas and angomonas.</title>
        <authorList>
            <person name="Alves J.M."/>
            <person name="Serrano M.G."/>
            <person name="Maia da Silva F."/>
            <person name="Voegtly L.J."/>
            <person name="Matveyev A.V."/>
            <person name="Teixeira M.M."/>
            <person name="Camargo E.P."/>
            <person name="Buck G.A."/>
        </authorList>
    </citation>
    <scope>NUCLEOTIDE SEQUENCE [LARGE SCALE GENOMIC DNA]</scope>
    <source>
        <strain evidence="18 19">TCC290E</strain>
    </source>
</reference>
<evidence type="ECO:0000256" key="7">
    <source>
        <dbReference type="ARBA" id="ARBA00019179"/>
    </source>
</evidence>
<dbReference type="Pfam" id="PF01351">
    <property type="entry name" value="RNase_HII"/>
    <property type="match status" value="1"/>
</dbReference>
<feature type="binding site" evidence="14 15">
    <location>
        <position position="21"/>
    </location>
    <ligand>
        <name>a divalent metal cation</name>
        <dbReference type="ChEBI" id="CHEBI:60240"/>
    </ligand>
</feature>
<organism evidence="18 19">
    <name type="scientific">Candidatus Kinetoplastidibacterium stringomonadis TCC290E</name>
    <dbReference type="NCBI Taxonomy" id="1208920"/>
    <lineage>
        <taxon>Bacteria</taxon>
        <taxon>Pseudomonadati</taxon>
        <taxon>Pseudomonadota</taxon>
        <taxon>Betaproteobacteria</taxon>
        <taxon>Candidatus Kinetoplastidibacterium</taxon>
    </lineage>
</organism>
<evidence type="ECO:0000256" key="15">
    <source>
        <dbReference type="PROSITE-ProRule" id="PRU01319"/>
    </source>
</evidence>
<dbReference type="NCBIfam" id="NF000595">
    <property type="entry name" value="PRK00015.1-3"/>
    <property type="match status" value="1"/>
</dbReference>
<dbReference type="GO" id="GO:0032299">
    <property type="term" value="C:ribonuclease H2 complex"/>
    <property type="evidence" value="ECO:0007669"/>
    <property type="project" value="TreeGrafter"/>
</dbReference>
<evidence type="ECO:0000256" key="10">
    <source>
        <dbReference type="ARBA" id="ARBA00022723"/>
    </source>
</evidence>
<gene>
    <name evidence="14" type="primary">rnhB</name>
    <name evidence="18" type="ORF">CONE_0562</name>
</gene>
<dbReference type="PROSITE" id="PS51975">
    <property type="entry name" value="RNASE_H_2"/>
    <property type="match status" value="1"/>
</dbReference>
<evidence type="ECO:0000256" key="5">
    <source>
        <dbReference type="ARBA" id="ARBA00007383"/>
    </source>
</evidence>
<evidence type="ECO:0000256" key="1">
    <source>
        <dbReference type="ARBA" id="ARBA00000077"/>
    </source>
</evidence>
<evidence type="ECO:0000256" key="6">
    <source>
        <dbReference type="ARBA" id="ARBA00012180"/>
    </source>
</evidence>
<dbReference type="NCBIfam" id="NF000596">
    <property type="entry name" value="PRK00015.1-4"/>
    <property type="match status" value="1"/>
</dbReference>
<feature type="binding site" evidence="14 15">
    <location>
        <position position="20"/>
    </location>
    <ligand>
        <name>a divalent metal cation</name>
        <dbReference type="ChEBI" id="CHEBI:60240"/>
    </ligand>
</feature>
<dbReference type="RefSeq" id="WP_015397016.1">
    <property type="nucleotide sequence ID" value="NC_020299.1"/>
</dbReference>
<evidence type="ECO:0000256" key="4">
    <source>
        <dbReference type="ARBA" id="ARBA00004496"/>
    </source>
</evidence>
<dbReference type="GO" id="GO:0030145">
    <property type="term" value="F:manganese ion binding"/>
    <property type="evidence" value="ECO:0007669"/>
    <property type="project" value="UniProtKB-UniRule"/>
</dbReference>
<dbReference type="HAMAP" id="MF_00052_B">
    <property type="entry name" value="RNase_HII_B"/>
    <property type="match status" value="1"/>
</dbReference>
<dbReference type="Proteomes" id="UP000011541">
    <property type="component" value="Chromosome"/>
</dbReference>
<evidence type="ECO:0000259" key="17">
    <source>
        <dbReference type="PROSITE" id="PS51975"/>
    </source>
</evidence>
<evidence type="ECO:0000256" key="9">
    <source>
        <dbReference type="ARBA" id="ARBA00022722"/>
    </source>
</evidence>
<keyword evidence="8 14" id="KW-0963">Cytoplasm</keyword>
<dbReference type="KEGG" id="kon:CONE_0562"/>
<evidence type="ECO:0000256" key="3">
    <source>
        <dbReference type="ARBA" id="ARBA00004065"/>
    </source>
</evidence>
<evidence type="ECO:0000256" key="13">
    <source>
        <dbReference type="ARBA" id="ARBA00023211"/>
    </source>
</evidence>
<dbReference type="SUPFAM" id="SSF53098">
    <property type="entry name" value="Ribonuclease H-like"/>
    <property type="match status" value="1"/>
</dbReference>
<dbReference type="InterPro" id="IPR024567">
    <property type="entry name" value="RNase_HII/HIII_dom"/>
</dbReference>
<comment type="function">
    <text evidence="3 14 16">Endonuclease that specifically degrades the RNA of RNA-DNA hybrids.</text>
</comment>
<comment type="catalytic activity">
    <reaction evidence="1 14 15 16">
        <text>Endonucleolytic cleavage to 5'-phosphomonoester.</text>
        <dbReference type="EC" id="3.1.26.4"/>
    </reaction>
</comment>
<protein>
    <recommendedName>
        <fullName evidence="7 14">Ribonuclease HII</fullName>
        <shortName evidence="14">RNase HII</shortName>
        <ecNumber evidence="6 14">3.1.26.4</ecNumber>
    </recommendedName>
</protein>
<dbReference type="EC" id="3.1.26.4" evidence="6 14"/>
<evidence type="ECO:0000256" key="14">
    <source>
        <dbReference type="HAMAP-Rule" id="MF_00052"/>
    </source>
</evidence>
<name>M1LYW7_9PROT</name>